<dbReference type="Pfam" id="PF14622">
    <property type="entry name" value="Ribonucleas_3_3"/>
    <property type="match status" value="1"/>
</dbReference>
<dbReference type="InterPro" id="IPR040030">
    <property type="entry name" value="Ribosomal_mL57"/>
</dbReference>
<reference evidence="3 4" key="1">
    <citation type="journal article" date="2018" name="Mol. Biol. Evol.">
        <title>Broad Genomic Sampling Reveals a Smut Pathogenic Ancestry of the Fungal Clade Ustilaginomycotina.</title>
        <authorList>
            <person name="Kijpornyongpan T."/>
            <person name="Mondo S.J."/>
            <person name="Barry K."/>
            <person name="Sandor L."/>
            <person name="Lee J."/>
            <person name="Lipzen A."/>
            <person name="Pangilinan J."/>
            <person name="LaButti K."/>
            <person name="Hainaut M."/>
            <person name="Henrissat B."/>
            <person name="Grigoriev I.V."/>
            <person name="Spatafora J.W."/>
            <person name="Aime M.C."/>
        </authorList>
    </citation>
    <scope>NUCLEOTIDE SEQUENCE [LARGE SCALE GENOMIC DNA]</scope>
    <source>
        <strain evidence="3 4">MCA 4198</strain>
    </source>
</reference>
<feature type="region of interest" description="Disordered" evidence="1">
    <location>
        <begin position="1"/>
        <end position="90"/>
    </location>
</feature>
<dbReference type="GeneID" id="37042968"/>
<dbReference type="EMBL" id="KZ819635">
    <property type="protein sequence ID" value="PWN91567.1"/>
    <property type="molecule type" value="Genomic_DNA"/>
</dbReference>
<proteinExistence type="predicted"/>
<sequence>MIGPRSTSAAQSLLRAAATSGSRQQAPRYLASAAASTSSSHASSYSAAPSSSSSHSRLAPGRMLHTGPVRTRPTKKSDRRGQEEAVEEATPAFNARLTPKAAQDVDSVQSWLRSAFPGLPFPNDVALQLVTHESWDHGVSAGHSRRLGFMGRRALKFFLSLFIATHGGGRVALSNDRIEELLHTSKLGDHVGRSLRLEEVMRWTPAVNDGQQGPKETGLFKIRGVCVEALVGAIYHQHGAQAARAFFASRVLPKLGTFTDEEREVVGEALSREADQGDVLLRSMAEETMLKDSATGGEEDWAQRLSAPSATAEKASAGAVEEVGAPVHQAHETVKAGVNTSPQSPSPMRRRSKAGTAGAGLTLEEEVKPARSFEGSVMS</sequence>
<dbReference type="STRING" id="215250.A0A316YQA8"/>
<dbReference type="InParanoid" id="A0A316YQA8"/>
<name>A0A316YQA8_9BASI</name>
<evidence type="ECO:0000313" key="4">
    <source>
        <dbReference type="Proteomes" id="UP000245768"/>
    </source>
</evidence>
<dbReference type="AlphaFoldDB" id="A0A316YQA8"/>
<dbReference type="GO" id="GO:0006396">
    <property type="term" value="P:RNA processing"/>
    <property type="evidence" value="ECO:0007669"/>
    <property type="project" value="InterPro"/>
</dbReference>
<evidence type="ECO:0000259" key="2">
    <source>
        <dbReference type="Pfam" id="PF14622"/>
    </source>
</evidence>
<dbReference type="RefSeq" id="XP_025378765.1">
    <property type="nucleotide sequence ID" value="XM_025521052.1"/>
</dbReference>
<feature type="compositionally biased region" description="Low complexity" evidence="1">
    <location>
        <begin position="31"/>
        <end position="56"/>
    </location>
</feature>
<evidence type="ECO:0000313" key="3">
    <source>
        <dbReference type="EMBL" id="PWN91567.1"/>
    </source>
</evidence>
<feature type="compositionally biased region" description="Polar residues" evidence="1">
    <location>
        <begin position="1"/>
        <end position="11"/>
    </location>
</feature>
<dbReference type="InterPro" id="IPR000999">
    <property type="entry name" value="RNase_III_dom"/>
</dbReference>
<dbReference type="OrthoDB" id="2281895at2759"/>
<dbReference type="GO" id="GO:0003735">
    <property type="term" value="F:structural constituent of ribosome"/>
    <property type="evidence" value="ECO:0007669"/>
    <property type="project" value="InterPro"/>
</dbReference>
<dbReference type="PANTHER" id="PTHR28160:SF1">
    <property type="entry name" value="LARGE RIBOSOMAL SUBUNIT PROTEIN ML57"/>
    <property type="match status" value="1"/>
</dbReference>
<dbReference type="GO" id="GO:0004525">
    <property type="term" value="F:ribonuclease III activity"/>
    <property type="evidence" value="ECO:0007669"/>
    <property type="project" value="InterPro"/>
</dbReference>
<accession>A0A316YQA8</accession>
<dbReference type="InterPro" id="IPR036389">
    <property type="entry name" value="RNase_III_sf"/>
</dbReference>
<dbReference type="GO" id="GO:0005762">
    <property type="term" value="C:mitochondrial large ribosomal subunit"/>
    <property type="evidence" value="ECO:0007669"/>
    <property type="project" value="InterPro"/>
</dbReference>
<gene>
    <name evidence="3" type="ORF">FA10DRAFT_265418</name>
</gene>
<organism evidence="3 4">
    <name type="scientific">Acaromyces ingoldii</name>
    <dbReference type="NCBI Taxonomy" id="215250"/>
    <lineage>
        <taxon>Eukaryota</taxon>
        <taxon>Fungi</taxon>
        <taxon>Dikarya</taxon>
        <taxon>Basidiomycota</taxon>
        <taxon>Ustilaginomycotina</taxon>
        <taxon>Exobasidiomycetes</taxon>
        <taxon>Exobasidiales</taxon>
        <taxon>Cryptobasidiaceae</taxon>
        <taxon>Acaromyces</taxon>
    </lineage>
</organism>
<dbReference type="PANTHER" id="PTHR28160">
    <property type="entry name" value="54S RIBOSOMAL PROTEIN L15, MITOCHONDRIAL"/>
    <property type="match status" value="1"/>
</dbReference>
<protein>
    <recommendedName>
        <fullName evidence="2">RNase III domain-containing protein</fullName>
    </recommendedName>
</protein>
<dbReference type="Gene3D" id="1.10.1520.10">
    <property type="entry name" value="Ribonuclease III domain"/>
    <property type="match status" value="1"/>
</dbReference>
<dbReference type="CDD" id="cd00593">
    <property type="entry name" value="RIBOc"/>
    <property type="match status" value="1"/>
</dbReference>
<dbReference type="SUPFAM" id="SSF69065">
    <property type="entry name" value="RNase III domain-like"/>
    <property type="match status" value="1"/>
</dbReference>
<keyword evidence="4" id="KW-1185">Reference proteome</keyword>
<dbReference type="Proteomes" id="UP000245768">
    <property type="component" value="Unassembled WGS sequence"/>
</dbReference>
<evidence type="ECO:0000256" key="1">
    <source>
        <dbReference type="SAM" id="MobiDB-lite"/>
    </source>
</evidence>
<feature type="region of interest" description="Disordered" evidence="1">
    <location>
        <begin position="330"/>
        <end position="379"/>
    </location>
</feature>
<dbReference type="GO" id="GO:0032543">
    <property type="term" value="P:mitochondrial translation"/>
    <property type="evidence" value="ECO:0007669"/>
    <property type="project" value="InterPro"/>
</dbReference>
<feature type="domain" description="RNase III" evidence="2">
    <location>
        <begin position="124"/>
        <end position="254"/>
    </location>
</feature>